<evidence type="ECO:0000313" key="5">
    <source>
        <dbReference type="Proteomes" id="UP000017836"/>
    </source>
</evidence>
<dbReference type="InterPro" id="IPR007150">
    <property type="entry name" value="HUS1/Mec3"/>
</dbReference>
<evidence type="ECO:0000256" key="3">
    <source>
        <dbReference type="SAM" id="Phobius"/>
    </source>
</evidence>
<dbReference type="PANTHER" id="PTHR12900:SF0">
    <property type="entry name" value="CHECKPOINT PROTEIN"/>
    <property type="match status" value="1"/>
</dbReference>
<evidence type="ECO:0000256" key="2">
    <source>
        <dbReference type="ARBA" id="ARBA00023242"/>
    </source>
</evidence>
<dbReference type="GO" id="GO:0033314">
    <property type="term" value="P:mitotic DNA replication checkpoint signaling"/>
    <property type="evidence" value="ECO:0000318"/>
    <property type="project" value="GO_Central"/>
</dbReference>
<dbReference type="GO" id="GO:0031573">
    <property type="term" value="P:mitotic intra-S DNA damage checkpoint signaling"/>
    <property type="evidence" value="ECO:0000318"/>
    <property type="project" value="GO_Central"/>
</dbReference>
<organism evidence="4 5">
    <name type="scientific">Amborella trichopoda</name>
    <dbReference type="NCBI Taxonomy" id="13333"/>
    <lineage>
        <taxon>Eukaryota</taxon>
        <taxon>Viridiplantae</taxon>
        <taxon>Streptophyta</taxon>
        <taxon>Embryophyta</taxon>
        <taxon>Tracheophyta</taxon>
        <taxon>Spermatophyta</taxon>
        <taxon>Magnoliopsida</taxon>
        <taxon>Amborellales</taxon>
        <taxon>Amborellaceae</taxon>
        <taxon>Amborella</taxon>
    </lineage>
</organism>
<proteinExistence type="predicted"/>
<dbReference type="Gramene" id="ERM97175">
    <property type="protein sequence ID" value="ERM97175"/>
    <property type="gene ID" value="AMTR_s00119p00017050"/>
</dbReference>
<dbReference type="Proteomes" id="UP000017836">
    <property type="component" value="Unassembled WGS sequence"/>
</dbReference>
<dbReference type="HOGENOM" id="CLU_1604965_0_0_1"/>
<dbReference type="eggNOG" id="KOG3999">
    <property type="taxonomic scope" value="Eukaryota"/>
</dbReference>
<comment type="subcellular location">
    <subcellularLocation>
        <location evidence="1">Nucleus</location>
    </subcellularLocation>
</comment>
<dbReference type="EMBL" id="KI396540">
    <property type="protein sequence ID" value="ERM97175.1"/>
    <property type="molecule type" value="Genomic_DNA"/>
</dbReference>
<dbReference type="Pfam" id="PF04005">
    <property type="entry name" value="Hus1"/>
    <property type="match status" value="1"/>
</dbReference>
<gene>
    <name evidence="4" type="ORF">AMTR_s00119p00017050</name>
</gene>
<evidence type="ECO:0000256" key="1">
    <source>
        <dbReference type="ARBA" id="ARBA00004123"/>
    </source>
</evidence>
<dbReference type="PANTHER" id="PTHR12900">
    <property type="entry name" value="MITOTIC AND DNA DAMAGE CHECKPOINT PROTEIN HUS1"/>
    <property type="match status" value="1"/>
</dbReference>
<keyword evidence="5" id="KW-1185">Reference proteome</keyword>
<dbReference type="AlphaFoldDB" id="W1NPZ5"/>
<dbReference type="GO" id="GO:0006289">
    <property type="term" value="P:nucleotide-excision repair"/>
    <property type="evidence" value="ECO:0000318"/>
    <property type="project" value="GO_Central"/>
</dbReference>
<keyword evidence="2" id="KW-0539">Nucleus</keyword>
<feature type="transmembrane region" description="Helical" evidence="3">
    <location>
        <begin position="116"/>
        <end position="141"/>
    </location>
</feature>
<evidence type="ECO:0000313" key="4">
    <source>
        <dbReference type="EMBL" id="ERM97175.1"/>
    </source>
</evidence>
<accession>W1NPZ5</accession>
<dbReference type="STRING" id="13333.W1NPZ5"/>
<keyword evidence="3" id="KW-1133">Transmembrane helix</keyword>
<dbReference type="Gene3D" id="3.70.10.10">
    <property type="match status" value="1"/>
</dbReference>
<sequence>MQTQNTRKGLILAFDKIGRVCHVYLTRDHAILLHNLLNGDVIQAIAQFKKEVRFEDYRISSQNDDRSALAVDLGLLHRALQSSVSMDGDRLQIKLVKKRAVASVQPMPFLKFESKVLSLSFSCLTTSLSVAILFFSIWWFATGLQVCSHPSCASFQMRVGKTPREI</sequence>
<keyword evidence="3" id="KW-0472">Membrane</keyword>
<dbReference type="GO" id="GO:0035861">
    <property type="term" value="C:site of double-strand break"/>
    <property type="evidence" value="ECO:0000318"/>
    <property type="project" value="GO_Central"/>
</dbReference>
<dbReference type="GO" id="GO:0030896">
    <property type="term" value="C:checkpoint clamp complex"/>
    <property type="evidence" value="ECO:0000318"/>
    <property type="project" value="GO_Central"/>
</dbReference>
<keyword evidence="3" id="KW-0812">Transmembrane</keyword>
<protein>
    <submittedName>
        <fullName evidence="4">Uncharacterized protein</fullName>
    </submittedName>
</protein>
<dbReference type="GO" id="GO:0000724">
    <property type="term" value="P:double-strand break repair via homologous recombination"/>
    <property type="evidence" value="ECO:0000318"/>
    <property type="project" value="GO_Central"/>
</dbReference>
<name>W1NPZ5_AMBTC</name>
<reference evidence="5" key="1">
    <citation type="journal article" date="2013" name="Science">
        <title>The Amborella genome and the evolution of flowering plants.</title>
        <authorList>
            <consortium name="Amborella Genome Project"/>
        </authorList>
    </citation>
    <scope>NUCLEOTIDE SEQUENCE [LARGE SCALE GENOMIC DNA]</scope>
</reference>
<dbReference type="GO" id="GO:0000723">
    <property type="term" value="P:telomere maintenance"/>
    <property type="evidence" value="ECO:0000318"/>
    <property type="project" value="GO_Central"/>
</dbReference>
<dbReference type="GO" id="GO:0044778">
    <property type="term" value="P:meiotic DNA integrity checkpoint signaling"/>
    <property type="evidence" value="ECO:0000318"/>
    <property type="project" value="GO_Central"/>
</dbReference>